<dbReference type="AlphaFoldDB" id="A0A7W7CAC8"/>
<gene>
    <name evidence="2" type="ORF">HNR67_002379</name>
</gene>
<feature type="region of interest" description="Disordered" evidence="1">
    <location>
        <begin position="1"/>
        <end position="25"/>
    </location>
</feature>
<feature type="compositionally biased region" description="Polar residues" evidence="1">
    <location>
        <begin position="1"/>
        <end position="12"/>
    </location>
</feature>
<sequence length="330" mass="37790">MHQEPQPTTTAQRPVYANGSPTLPEPSRELAEVLQKGPFSRALHLAIEASGLSLDRIQYRLAQRGVKVSLTTLSYWRHGRSRPERPDSLRGVHILEEVLRLPANSLMSLLGPRRPRGRWLSHTPGSLDTERLWESPDGLTKLLERLEVPSTAQLTRLSVHDTYLLGADRSEKSLRVREVVRAEVDKVSRHFLYYRGDDPDRPAPLITSTRYCRLGRVRFDPESNFMVAELVLDRVLSAGDTTIMEFELECQSTTPAHFYDRRFRTPARDYVLQVHFDPAMVPARCFRYHRQLANAPEQDVQELWVGASNTAHFVSLDVSPGIYGVRWDWD</sequence>
<comment type="caution">
    <text evidence="2">The sequence shown here is derived from an EMBL/GenBank/DDBJ whole genome shotgun (WGS) entry which is preliminary data.</text>
</comment>
<evidence type="ECO:0000313" key="3">
    <source>
        <dbReference type="Proteomes" id="UP000533598"/>
    </source>
</evidence>
<keyword evidence="3" id="KW-1185">Reference proteome</keyword>
<organism evidence="2 3">
    <name type="scientific">Crossiella cryophila</name>
    <dbReference type="NCBI Taxonomy" id="43355"/>
    <lineage>
        <taxon>Bacteria</taxon>
        <taxon>Bacillati</taxon>
        <taxon>Actinomycetota</taxon>
        <taxon>Actinomycetes</taxon>
        <taxon>Pseudonocardiales</taxon>
        <taxon>Pseudonocardiaceae</taxon>
        <taxon>Crossiella</taxon>
    </lineage>
</organism>
<dbReference type="EMBL" id="JACHMH010000001">
    <property type="protein sequence ID" value="MBB4676261.1"/>
    <property type="molecule type" value="Genomic_DNA"/>
</dbReference>
<proteinExistence type="predicted"/>
<name>A0A7W7CAC8_9PSEU</name>
<dbReference type="RefSeq" id="WP_221489858.1">
    <property type="nucleotide sequence ID" value="NZ_BAAAUI010000029.1"/>
</dbReference>
<accession>A0A7W7CAC8</accession>
<evidence type="ECO:0000256" key="1">
    <source>
        <dbReference type="SAM" id="MobiDB-lite"/>
    </source>
</evidence>
<protein>
    <submittedName>
        <fullName evidence="2">Uncharacterized protein</fullName>
    </submittedName>
</protein>
<evidence type="ECO:0000313" key="2">
    <source>
        <dbReference type="EMBL" id="MBB4676261.1"/>
    </source>
</evidence>
<reference evidence="2 3" key="1">
    <citation type="submission" date="2020-08" db="EMBL/GenBank/DDBJ databases">
        <title>Sequencing the genomes of 1000 actinobacteria strains.</title>
        <authorList>
            <person name="Klenk H.-P."/>
        </authorList>
    </citation>
    <scope>NUCLEOTIDE SEQUENCE [LARGE SCALE GENOMIC DNA]</scope>
    <source>
        <strain evidence="2 3">DSM 44230</strain>
    </source>
</reference>
<dbReference type="Proteomes" id="UP000533598">
    <property type="component" value="Unassembled WGS sequence"/>
</dbReference>